<organism evidence="1 2">
    <name type="scientific">Parascaris univalens</name>
    <name type="common">Nematode worm</name>
    <dbReference type="NCBI Taxonomy" id="6257"/>
    <lineage>
        <taxon>Eukaryota</taxon>
        <taxon>Metazoa</taxon>
        <taxon>Ecdysozoa</taxon>
        <taxon>Nematoda</taxon>
        <taxon>Chromadorea</taxon>
        <taxon>Rhabditida</taxon>
        <taxon>Spirurina</taxon>
        <taxon>Ascaridomorpha</taxon>
        <taxon>Ascaridoidea</taxon>
        <taxon>Ascarididae</taxon>
        <taxon>Parascaris</taxon>
    </lineage>
</organism>
<evidence type="ECO:0000313" key="2">
    <source>
        <dbReference type="WBParaSite" id="PgE470_g001_t01"/>
    </source>
</evidence>
<name>A0A915A409_PARUN</name>
<keyword evidence="1" id="KW-1185">Reference proteome</keyword>
<dbReference type="WBParaSite" id="PgE470_g001_t01">
    <property type="protein sequence ID" value="PgE470_g001_t01"/>
    <property type="gene ID" value="PgE470_g001"/>
</dbReference>
<sequence>RYRDIVKKEAGLRNALEETTARCEQVSALLECKENAVSSHNVALEDMRAKLRVISASVPDSISTAKVSAADMVKNVLKTVISPQVVIAAESKVS</sequence>
<dbReference type="AlphaFoldDB" id="A0A915A409"/>
<reference evidence="2" key="1">
    <citation type="submission" date="2022-11" db="UniProtKB">
        <authorList>
            <consortium name="WormBaseParasite"/>
        </authorList>
    </citation>
    <scope>IDENTIFICATION</scope>
</reference>
<dbReference type="Proteomes" id="UP000887569">
    <property type="component" value="Unplaced"/>
</dbReference>
<proteinExistence type="predicted"/>
<evidence type="ECO:0000313" key="1">
    <source>
        <dbReference type="Proteomes" id="UP000887569"/>
    </source>
</evidence>
<protein>
    <submittedName>
        <fullName evidence="2">Uncharacterized protein</fullName>
    </submittedName>
</protein>
<accession>A0A915A409</accession>